<feature type="transmembrane region" description="Helical" evidence="7">
    <location>
        <begin position="702"/>
        <end position="724"/>
    </location>
</feature>
<feature type="transmembrane region" description="Helical" evidence="7">
    <location>
        <begin position="28"/>
        <end position="48"/>
    </location>
</feature>
<accession>A0ABW6U5H4</accession>
<evidence type="ECO:0000313" key="9">
    <source>
        <dbReference type="EMBL" id="MFF4219397.1"/>
    </source>
</evidence>
<comment type="caution">
    <text evidence="9">The sequence shown here is derived from an EMBL/GenBank/DDBJ whole genome shotgun (WGS) entry which is preliminary data.</text>
</comment>
<dbReference type="PANTHER" id="PTHR33406:SF13">
    <property type="entry name" value="MEMBRANE PROTEIN YDFJ"/>
    <property type="match status" value="1"/>
</dbReference>
<sequence>MPDSTNTTARESGPTGRIGATAARHGRLVMWVWAVLITTSAVLLPLQLGRLSIPSTAMGDSPALRAAELITRGFPRLGSEQMMLAFDSPTWQGTDPAYQKAVSSTARAIVDRAGVGTVLPVPTVTGQNPRHVYVSIGVTGDESTRQRRLPHLQDVAYRTAREASGGRVSVAVVGLTPVLAELIHADVKDLRFVEIVTVPTAVLLLAFGLGSLGAAVVPLVVAVSTVLVSTGALMAMSLVTQVDTTMLTLASSVGLGLGLDYALLILLRYRQARSRGRTPLEATARATATAGTTVSWCALVVVTTSAALLIIPARNVRMLALGAMIATGITLCAALTLLPALLPRLDPWLDRGRLRRRGGSPGRLEAEGTTGPPAFPGAGAKAATDGWWTRWTLHLMRRPWPYLISALTVLVLAATPVLGIRLGLHYDRTALAHTTTGQGLLRMEHDRLASVTVLALPHPPGAPPVDTTALSAALHADPRVALASALDNGKDLTVLAVGERNAPDSAASTSLLNDIHRLAPRLLPAGQRVLIAGPTAALADLKSAAVTGLWQVIGIVLAASFVLLLVVFRSVLIPLKAIAMNVLAVGAAFGVLTLVSEMSGGTPAGGGTAAGGAAGAGVAGGGVNVLIPLLAFALVFGLSMDYEVFLVHRIAEHYHRSGDNARAVAHGLQHTARTITLAAAVMVVTFAGLLTTHRQDFQQMGLTVAAAIAIDVTVIRIVLVPSLMRLLGHRNWWLPHGLTRLLPAPRRTGAHAYPDAEAASPLVSPRTPSQANRASRTGAFTEEQG</sequence>
<feature type="region of interest" description="Disordered" evidence="6">
    <location>
        <begin position="356"/>
        <end position="379"/>
    </location>
</feature>
<evidence type="ECO:0000313" key="10">
    <source>
        <dbReference type="Proteomes" id="UP001602123"/>
    </source>
</evidence>
<keyword evidence="5 7" id="KW-0472">Membrane</keyword>
<evidence type="ECO:0000256" key="7">
    <source>
        <dbReference type="SAM" id="Phobius"/>
    </source>
</evidence>
<keyword evidence="2" id="KW-1003">Cell membrane</keyword>
<feature type="transmembrane region" description="Helical" evidence="7">
    <location>
        <begin position="615"/>
        <end position="639"/>
    </location>
</feature>
<feature type="transmembrane region" description="Helical" evidence="7">
    <location>
        <begin position="247"/>
        <end position="267"/>
    </location>
</feature>
<keyword evidence="3 7" id="KW-0812">Transmembrane</keyword>
<organism evidence="9 10">
    <name type="scientific">Streptomyces nondiastaticus</name>
    <dbReference type="NCBI Taxonomy" id="3154512"/>
    <lineage>
        <taxon>Bacteria</taxon>
        <taxon>Bacillati</taxon>
        <taxon>Actinomycetota</taxon>
        <taxon>Actinomycetes</taxon>
        <taxon>Kitasatosporales</taxon>
        <taxon>Streptomycetaceae</taxon>
        <taxon>Streptomyces</taxon>
    </lineage>
</organism>
<protein>
    <submittedName>
        <fullName evidence="9">MMPL family transporter</fullName>
    </submittedName>
</protein>
<evidence type="ECO:0000256" key="4">
    <source>
        <dbReference type="ARBA" id="ARBA00022989"/>
    </source>
</evidence>
<feature type="transmembrane region" description="Helical" evidence="7">
    <location>
        <begin position="288"/>
        <end position="313"/>
    </location>
</feature>
<comment type="subcellular location">
    <subcellularLocation>
        <location evidence="1">Cell membrane</location>
        <topology evidence="1">Multi-pass membrane protein</topology>
    </subcellularLocation>
</comment>
<dbReference type="Gene3D" id="1.20.1640.10">
    <property type="entry name" value="Multidrug efflux transporter AcrB transmembrane domain"/>
    <property type="match status" value="2"/>
</dbReference>
<feature type="transmembrane region" description="Helical" evidence="7">
    <location>
        <begin position="201"/>
        <end position="227"/>
    </location>
</feature>
<dbReference type="PANTHER" id="PTHR33406">
    <property type="entry name" value="MEMBRANE PROTEIN MJ1562-RELATED"/>
    <property type="match status" value="1"/>
</dbReference>
<feature type="domain" description="Membrane transport protein MMPL" evidence="8">
    <location>
        <begin position="477"/>
        <end position="599"/>
    </location>
</feature>
<dbReference type="InterPro" id="IPR004869">
    <property type="entry name" value="MMPL_dom"/>
</dbReference>
<evidence type="ECO:0000256" key="3">
    <source>
        <dbReference type="ARBA" id="ARBA00022692"/>
    </source>
</evidence>
<evidence type="ECO:0000256" key="1">
    <source>
        <dbReference type="ARBA" id="ARBA00004651"/>
    </source>
</evidence>
<feature type="region of interest" description="Disordered" evidence="6">
    <location>
        <begin position="753"/>
        <end position="785"/>
    </location>
</feature>
<feature type="domain" description="Membrane transport protein MMPL" evidence="8">
    <location>
        <begin position="59"/>
        <end position="401"/>
    </location>
</feature>
<dbReference type="EMBL" id="JBIAUT010000010">
    <property type="protein sequence ID" value="MFF4219397.1"/>
    <property type="molecule type" value="Genomic_DNA"/>
</dbReference>
<dbReference type="Pfam" id="PF03176">
    <property type="entry name" value="MMPL"/>
    <property type="match status" value="3"/>
</dbReference>
<dbReference type="InterPro" id="IPR050545">
    <property type="entry name" value="Mycobact_MmpL"/>
</dbReference>
<keyword evidence="10" id="KW-1185">Reference proteome</keyword>
<dbReference type="SUPFAM" id="SSF82866">
    <property type="entry name" value="Multidrug efflux transporter AcrB transmembrane domain"/>
    <property type="match status" value="2"/>
</dbReference>
<evidence type="ECO:0000256" key="5">
    <source>
        <dbReference type="ARBA" id="ARBA00023136"/>
    </source>
</evidence>
<feature type="transmembrane region" description="Helical" evidence="7">
    <location>
        <begin position="319"/>
        <end position="342"/>
    </location>
</feature>
<name>A0ABW6U5H4_9ACTN</name>
<evidence type="ECO:0000256" key="6">
    <source>
        <dbReference type="SAM" id="MobiDB-lite"/>
    </source>
</evidence>
<gene>
    <name evidence="9" type="ORF">ACFYZM_24380</name>
</gene>
<proteinExistence type="predicted"/>
<dbReference type="RefSeq" id="WP_388630869.1">
    <property type="nucleotide sequence ID" value="NZ_JBIAUT010000010.1"/>
</dbReference>
<feature type="transmembrane region" description="Helical" evidence="7">
    <location>
        <begin position="672"/>
        <end position="690"/>
    </location>
</feature>
<feature type="transmembrane region" description="Helical" evidence="7">
    <location>
        <begin position="548"/>
        <end position="568"/>
    </location>
</feature>
<reference evidence="9 10" key="1">
    <citation type="submission" date="2024-10" db="EMBL/GenBank/DDBJ databases">
        <title>The Natural Products Discovery Center: Release of the First 8490 Sequenced Strains for Exploring Actinobacteria Biosynthetic Diversity.</title>
        <authorList>
            <person name="Kalkreuter E."/>
            <person name="Kautsar S.A."/>
            <person name="Yang D."/>
            <person name="Bader C.D."/>
            <person name="Teijaro C.N."/>
            <person name="Fluegel L."/>
            <person name="Davis C.M."/>
            <person name="Simpson J.R."/>
            <person name="Lauterbach L."/>
            <person name="Steele A.D."/>
            <person name="Gui C."/>
            <person name="Meng S."/>
            <person name="Li G."/>
            <person name="Viehrig K."/>
            <person name="Ye F."/>
            <person name="Su P."/>
            <person name="Kiefer A.F."/>
            <person name="Nichols A."/>
            <person name="Cepeda A.J."/>
            <person name="Yan W."/>
            <person name="Fan B."/>
            <person name="Jiang Y."/>
            <person name="Adhikari A."/>
            <person name="Zheng C.-J."/>
            <person name="Schuster L."/>
            <person name="Cowan T.M."/>
            <person name="Smanski M.J."/>
            <person name="Chevrette M.G."/>
            <person name="De Carvalho L.P.S."/>
            <person name="Shen B."/>
        </authorList>
    </citation>
    <scope>NUCLEOTIDE SEQUENCE [LARGE SCALE GENOMIC DNA]</scope>
    <source>
        <strain evidence="9 10">NPDC001650</strain>
    </source>
</reference>
<feature type="compositionally biased region" description="Polar residues" evidence="6">
    <location>
        <begin position="766"/>
        <end position="775"/>
    </location>
</feature>
<feature type="transmembrane region" description="Helical" evidence="7">
    <location>
        <begin position="400"/>
        <end position="420"/>
    </location>
</feature>
<feature type="domain" description="Membrane transport protein MMPL" evidence="8">
    <location>
        <begin position="614"/>
        <end position="733"/>
    </location>
</feature>
<feature type="compositionally biased region" description="Low complexity" evidence="6">
    <location>
        <begin position="367"/>
        <end position="379"/>
    </location>
</feature>
<feature type="transmembrane region" description="Helical" evidence="7">
    <location>
        <begin position="575"/>
        <end position="595"/>
    </location>
</feature>
<evidence type="ECO:0000259" key="8">
    <source>
        <dbReference type="Pfam" id="PF03176"/>
    </source>
</evidence>
<keyword evidence="4 7" id="KW-1133">Transmembrane helix</keyword>
<evidence type="ECO:0000256" key="2">
    <source>
        <dbReference type="ARBA" id="ARBA00022475"/>
    </source>
</evidence>
<dbReference type="Proteomes" id="UP001602123">
    <property type="component" value="Unassembled WGS sequence"/>
</dbReference>